<dbReference type="HOGENOM" id="CLU_2933484_0_0_11"/>
<dbReference type="AlphaFoldDB" id="C3PI71"/>
<dbReference type="Proteomes" id="UP000002077">
    <property type="component" value="Chromosome"/>
</dbReference>
<dbReference type="KEGG" id="car:cauri_1932"/>
<dbReference type="OrthoDB" id="9964931at2"/>
<evidence type="ECO:0000313" key="3">
    <source>
        <dbReference type="Proteomes" id="UP000002077"/>
    </source>
</evidence>
<proteinExistence type="predicted"/>
<dbReference type="GeneID" id="31924570"/>
<accession>C3PI71</accession>
<feature type="compositionally biased region" description="Basic residues" evidence="1">
    <location>
        <begin position="40"/>
        <end position="52"/>
    </location>
</feature>
<dbReference type="eggNOG" id="ENOG5030HGT">
    <property type="taxonomic scope" value="Bacteria"/>
</dbReference>
<organism evidence="2 3">
    <name type="scientific">Corynebacterium aurimucosum (strain ATCC 700975 / DSM 44827 / CIP 107346 / CN-1)</name>
    <name type="common">Corynebacterium nigricans</name>
    <dbReference type="NCBI Taxonomy" id="548476"/>
    <lineage>
        <taxon>Bacteria</taxon>
        <taxon>Bacillati</taxon>
        <taxon>Actinomycetota</taxon>
        <taxon>Actinomycetes</taxon>
        <taxon>Mycobacteriales</taxon>
        <taxon>Corynebacteriaceae</taxon>
        <taxon>Corynebacterium</taxon>
    </lineage>
</organism>
<evidence type="ECO:0000313" key="2">
    <source>
        <dbReference type="EMBL" id="ACP33525.1"/>
    </source>
</evidence>
<dbReference type="EMBL" id="CP001601">
    <property type="protein sequence ID" value="ACP33525.1"/>
    <property type="molecule type" value="Genomic_DNA"/>
</dbReference>
<evidence type="ECO:0000256" key="1">
    <source>
        <dbReference type="SAM" id="MobiDB-lite"/>
    </source>
</evidence>
<keyword evidence="3" id="KW-1185">Reference proteome</keyword>
<sequence>MNDFERSKWNHPSMKNRIDAEIAMMEASLQDDAQEEPPAHKRAKRGGRRKPRGFGMTWRY</sequence>
<gene>
    <name evidence="2" type="ordered locus">cauri_1932</name>
</gene>
<protein>
    <submittedName>
        <fullName evidence="2">Uncharacterized protein</fullName>
    </submittedName>
</protein>
<dbReference type="RefSeq" id="WP_010191094.1">
    <property type="nucleotide sequence ID" value="NC_012590.1"/>
</dbReference>
<name>C3PI71_CORA7</name>
<reference evidence="2 3" key="1">
    <citation type="journal article" date="2010" name="BMC Genomics">
        <title>Complete genome sequence and lifestyle of black-pigmented Corynebacterium aurimucosum ATCC 700975 (formerly C. nigricans CN-1) isolated from a vaginal swab of a woman with spontaneous abortion.</title>
        <authorList>
            <person name="Trost E."/>
            <person name="Gotker S."/>
            <person name="Schneider J."/>
            <person name="Schneiker-Bekel S."/>
            <person name="Szczepanowski R."/>
            <person name="Tilker A."/>
            <person name="Viehoever P."/>
            <person name="Arnold W."/>
            <person name="Bekel T."/>
            <person name="Blom J."/>
            <person name="Gartemann K.H."/>
            <person name="Linke B."/>
            <person name="Goesmann A."/>
            <person name="Puhler A."/>
            <person name="Shukla S.K."/>
            <person name="Tauch A."/>
        </authorList>
    </citation>
    <scope>NUCLEOTIDE SEQUENCE [LARGE SCALE GENOMIC DNA]</scope>
    <source>
        <strain evidence="3">ATCC 700975 / DSM 44827 / CIP 107346 / CN-1</strain>
    </source>
</reference>
<feature type="region of interest" description="Disordered" evidence="1">
    <location>
        <begin position="29"/>
        <end position="60"/>
    </location>
</feature>